<reference evidence="3 4" key="1">
    <citation type="submission" date="2017-07" db="EMBL/GenBank/DDBJ databases">
        <authorList>
            <person name="Sun Z.S."/>
            <person name="Albrecht U."/>
            <person name="Echele G."/>
            <person name="Lee C.C."/>
        </authorList>
    </citation>
    <scope>NUCLEOTIDE SEQUENCE [LARGE SCALE GENOMIC DNA]</scope>
    <source>
        <strain evidence="4">type strain: KCTC 22618</strain>
    </source>
</reference>
<dbReference type="InterPro" id="IPR050640">
    <property type="entry name" value="Bact_2-comp_sensor_kinase"/>
</dbReference>
<dbReference type="PANTHER" id="PTHR34220">
    <property type="entry name" value="SENSOR HISTIDINE KINASE YPDA"/>
    <property type="match status" value="1"/>
</dbReference>
<keyword evidence="3" id="KW-0418">Kinase</keyword>
<dbReference type="InterPro" id="IPR011990">
    <property type="entry name" value="TPR-like_helical_dom_sf"/>
</dbReference>
<dbReference type="Gene3D" id="1.25.40.10">
    <property type="entry name" value="Tetratricopeptide repeat domain"/>
    <property type="match status" value="1"/>
</dbReference>
<accession>A0A238UAM4</accession>
<dbReference type="EC" id="2.7.13.3" evidence="3"/>
<keyword evidence="1" id="KW-1133">Transmembrane helix</keyword>
<evidence type="ECO:0000313" key="3">
    <source>
        <dbReference type="EMBL" id="SNR16247.1"/>
    </source>
</evidence>
<evidence type="ECO:0000259" key="2">
    <source>
        <dbReference type="Pfam" id="PF06580"/>
    </source>
</evidence>
<evidence type="ECO:0000256" key="1">
    <source>
        <dbReference type="SAM" id="Phobius"/>
    </source>
</evidence>
<dbReference type="GO" id="GO:0000155">
    <property type="term" value="F:phosphorelay sensor kinase activity"/>
    <property type="evidence" value="ECO:0007669"/>
    <property type="project" value="InterPro"/>
</dbReference>
<dbReference type="SUPFAM" id="SSF48452">
    <property type="entry name" value="TPR-like"/>
    <property type="match status" value="1"/>
</dbReference>
<dbReference type="AlphaFoldDB" id="A0A238UAM4"/>
<keyword evidence="1" id="KW-0472">Membrane</keyword>
<dbReference type="InterPro" id="IPR010559">
    <property type="entry name" value="Sig_transdc_His_kin_internal"/>
</dbReference>
<dbReference type="KEGG" id="tje:TJEJU_2564"/>
<dbReference type="RefSeq" id="WP_095072652.1">
    <property type="nucleotide sequence ID" value="NZ_LT899436.1"/>
</dbReference>
<sequence>MHKLTILFLLFVFKNAIVVYSQDSEVKNLFDNKEYQKVIDSLTKKQATKDLTFKEYYYLSRSYGRTKQFGNGYILSNEIIRKAQKANDTSNILMGYQLKIEHSTDLNRIAEGVHLCDSIMPVFRKQDSLTLMRTCFPCGMLYKINNQPEKAYDTYKKITKPAYKKLTLYTNNFGTILLELNKHQEAIDFFKLSLLEEKRKYKDGKSPYININYHNIAVSYLNLRKLKISKIYLDSAYNSLTPKSELYNKKYIFDSYFLYYKIKEQNQLTSNYLDSIYTINELILQKQIDERILSISEADKNEKFLIKKVKYIDNELERTKQIILQSTLVFLSILFVLIIAFFIFRYRNIQSTYKNLLIDRTLSWVKLKPSYINSSLLSMEKMIENDCPNSVKYLSKFSKFLRLLLENSRKSFITITDEITTMKYFLEIQQIESNQSFTFDIITDDASKEEEILIPPMLIQPFIEIALDNCKNTEDSTPKISIALTFSANILTCVISDNGHLLEKSKFQEKISNMQMKELFNAFSKKMNITSNISFTNPKMKDAVINKTILILPYKLEVYD</sequence>
<dbReference type="Proteomes" id="UP000215214">
    <property type="component" value="Chromosome TJEJU"/>
</dbReference>
<dbReference type="EMBL" id="LT899436">
    <property type="protein sequence ID" value="SNR16247.1"/>
    <property type="molecule type" value="Genomic_DNA"/>
</dbReference>
<feature type="transmembrane region" description="Helical" evidence="1">
    <location>
        <begin position="322"/>
        <end position="344"/>
    </location>
</feature>
<proteinExistence type="predicted"/>
<keyword evidence="3" id="KW-0808">Transferase</keyword>
<organism evidence="3 4">
    <name type="scientific">Tenacibaculum jejuense</name>
    <dbReference type="NCBI Taxonomy" id="584609"/>
    <lineage>
        <taxon>Bacteria</taxon>
        <taxon>Pseudomonadati</taxon>
        <taxon>Bacteroidota</taxon>
        <taxon>Flavobacteriia</taxon>
        <taxon>Flavobacteriales</taxon>
        <taxon>Flavobacteriaceae</taxon>
        <taxon>Tenacibaculum</taxon>
    </lineage>
</organism>
<name>A0A238UAM4_9FLAO</name>
<dbReference type="OrthoDB" id="6190788at2"/>
<dbReference type="PANTHER" id="PTHR34220:SF7">
    <property type="entry name" value="SENSOR HISTIDINE KINASE YPDA"/>
    <property type="match status" value="1"/>
</dbReference>
<protein>
    <submittedName>
        <fullName evidence="3">Two-component system sensor histidine kinase</fullName>
        <ecNumber evidence="3">2.7.13.3</ecNumber>
    </submittedName>
</protein>
<keyword evidence="1" id="KW-0812">Transmembrane</keyword>
<keyword evidence="4" id="KW-1185">Reference proteome</keyword>
<evidence type="ECO:0000313" key="4">
    <source>
        <dbReference type="Proteomes" id="UP000215214"/>
    </source>
</evidence>
<gene>
    <name evidence="3" type="ORF">TJEJU_2564</name>
</gene>
<dbReference type="Pfam" id="PF06580">
    <property type="entry name" value="His_kinase"/>
    <property type="match status" value="1"/>
</dbReference>
<feature type="domain" description="Signal transduction histidine kinase internal region" evidence="2">
    <location>
        <begin position="366"/>
        <end position="435"/>
    </location>
</feature>
<dbReference type="GO" id="GO:0016020">
    <property type="term" value="C:membrane"/>
    <property type="evidence" value="ECO:0007669"/>
    <property type="project" value="InterPro"/>
</dbReference>